<proteinExistence type="predicted"/>
<dbReference type="AlphaFoldDB" id="A0AAW7QW69"/>
<feature type="transmembrane region" description="Helical" evidence="5">
    <location>
        <begin position="7"/>
        <end position="30"/>
    </location>
</feature>
<dbReference type="PANTHER" id="PTHR46663:SF2">
    <property type="entry name" value="GGDEF DOMAIN-CONTAINING PROTEIN"/>
    <property type="match status" value="1"/>
</dbReference>
<dbReference type="InterPro" id="IPR006189">
    <property type="entry name" value="CHASE_dom"/>
</dbReference>
<feature type="domain" description="CHASE" evidence="6">
    <location>
        <begin position="114"/>
        <end position="199"/>
    </location>
</feature>
<protein>
    <submittedName>
        <fullName evidence="8">Sensor domain-containing diguanylate cyclase</fullName>
    </submittedName>
</protein>
<evidence type="ECO:0000256" key="2">
    <source>
        <dbReference type="ARBA" id="ARBA00022692"/>
    </source>
</evidence>
<dbReference type="InterPro" id="IPR042240">
    <property type="entry name" value="CHASE_sf"/>
</dbReference>
<dbReference type="NCBIfam" id="TIGR00254">
    <property type="entry name" value="GGDEF"/>
    <property type="match status" value="1"/>
</dbReference>
<dbReference type="PROSITE" id="PS50839">
    <property type="entry name" value="CHASE"/>
    <property type="match status" value="1"/>
</dbReference>
<dbReference type="Gene3D" id="3.30.450.350">
    <property type="entry name" value="CHASE domain"/>
    <property type="match status" value="1"/>
</dbReference>
<sequence>MIIRKRAAAVITVFFCAGLFLVWILSNWVADLAKERLQQDANDELRSQVLLAKSKLESALFRDVFLVDSLATLFNIDPQASGENFYEISIRLLERAENVRNVGMAPNDIVEKNYPVEGNEKAIGLDFRTVPSQYETVQAARQAQDIFLAGPLELVQGGRALIARVPVFTDYPANENYWGSLSVVIDYNNLMSSAGLSSIENAEIAIRGRDATGRDGEVFEGAPETFANADYQGPVVVPNGEWWIAADFKDSLTKEQENLLQLGRWSLIGIYILLFFSVCMLWVFYRAERHRANEDFLTGLSNRRFALSYLNRLMSEGNDRNRFCVLTIDLNDFKAINDTHGHDTGDDMLKLVARGLETAVRASDIVARMGGDEFLVILNRCKDKEQADKIIDKIRAQVERQHIQAHGLILYPSLSIGCACNSEGGQDKATLLKLADERMYENKLSIKKKQS</sequence>
<dbReference type="InterPro" id="IPR043128">
    <property type="entry name" value="Rev_trsase/Diguanyl_cyclase"/>
</dbReference>
<reference evidence="8 9" key="1">
    <citation type="submission" date="2021-03" db="EMBL/GenBank/DDBJ databases">
        <title>Pseudidiomarina terrestris, a new bacterium isolated from saline soil.</title>
        <authorList>
            <person name="Galisteo C."/>
            <person name="De La Haba R."/>
            <person name="Sanchez-Porro C."/>
            <person name="Ventosa A."/>
        </authorList>
    </citation>
    <scope>NUCLEOTIDE SEQUENCE [LARGE SCALE GENOMIC DNA]</scope>
    <source>
        <strain evidence="8 9">1APP75-32.1</strain>
    </source>
</reference>
<evidence type="ECO:0000256" key="1">
    <source>
        <dbReference type="ARBA" id="ARBA00004370"/>
    </source>
</evidence>
<dbReference type="GO" id="GO:0003824">
    <property type="term" value="F:catalytic activity"/>
    <property type="evidence" value="ECO:0007669"/>
    <property type="project" value="UniProtKB-ARBA"/>
</dbReference>
<feature type="transmembrane region" description="Helical" evidence="5">
    <location>
        <begin position="265"/>
        <end position="285"/>
    </location>
</feature>
<evidence type="ECO:0000259" key="6">
    <source>
        <dbReference type="PROSITE" id="PS50839"/>
    </source>
</evidence>
<keyword evidence="2 5" id="KW-0812">Transmembrane</keyword>
<name>A0AAW7QW69_9GAMM</name>
<dbReference type="Pfam" id="PF00990">
    <property type="entry name" value="GGDEF"/>
    <property type="match status" value="1"/>
</dbReference>
<keyword evidence="4 5" id="KW-0472">Membrane</keyword>
<gene>
    <name evidence="8" type="ORF">J6I90_03865</name>
</gene>
<dbReference type="EMBL" id="JAGGJB010000002">
    <property type="protein sequence ID" value="MDN7124004.1"/>
    <property type="molecule type" value="Genomic_DNA"/>
</dbReference>
<dbReference type="CDD" id="cd01949">
    <property type="entry name" value="GGDEF"/>
    <property type="match status" value="1"/>
</dbReference>
<organism evidence="8 9">
    <name type="scientific">Pseudidiomarina terrestris</name>
    <dbReference type="NCBI Taxonomy" id="2820060"/>
    <lineage>
        <taxon>Bacteria</taxon>
        <taxon>Pseudomonadati</taxon>
        <taxon>Pseudomonadota</taxon>
        <taxon>Gammaproteobacteria</taxon>
        <taxon>Alteromonadales</taxon>
        <taxon>Idiomarinaceae</taxon>
        <taxon>Pseudidiomarina</taxon>
    </lineage>
</organism>
<evidence type="ECO:0000256" key="4">
    <source>
        <dbReference type="ARBA" id="ARBA00023136"/>
    </source>
</evidence>
<dbReference type="RefSeq" id="WP_301774131.1">
    <property type="nucleotide sequence ID" value="NZ_JAGGJB010000002.1"/>
</dbReference>
<dbReference type="InterPro" id="IPR029787">
    <property type="entry name" value="Nucleotide_cyclase"/>
</dbReference>
<evidence type="ECO:0000313" key="8">
    <source>
        <dbReference type="EMBL" id="MDN7124004.1"/>
    </source>
</evidence>
<dbReference type="SMART" id="SM01079">
    <property type="entry name" value="CHASE"/>
    <property type="match status" value="1"/>
</dbReference>
<evidence type="ECO:0000259" key="7">
    <source>
        <dbReference type="PROSITE" id="PS50887"/>
    </source>
</evidence>
<dbReference type="Proteomes" id="UP001169492">
    <property type="component" value="Unassembled WGS sequence"/>
</dbReference>
<dbReference type="GO" id="GO:0007165">
    <property type="term" value="P:signal transduction"/>
    <property type="evidence" value="ECO:0007669"/>
    <property type="project" value="UniProtKB-ARBA"/>
</dbReference>
<comment type="subcellular location">
    <subcellularLocation>
        <location evidence="1">Membrane</location>
    </subcellularLocation>
</comment>
<feature type="domain" description="GGDEF" evidence="7">
    <location>
        <begin position="321"/>
        <end position="451"/>
    </location>
</feature>
<dbReference type="InterPro" id="IPR000160">
    <property type="entry name" value="GGDEF_dom"/>
</dbReference>
<comment type="caution">
    <text evidence="8">The sequence shown here is derived from an EMBL/GenBank/DDBJ whole genome shotgun (WGS) entry which is preliminary data.</text>
</comment>
<dbReference type="Pfam" id="PF03924">
    <property type="entry name" value="CHASE"/>
    <property type="match status" value="1"/>
</dbReference>
<evidence type="ECO:0000313" key="9">
    <source>
        <dbReference type="Proteomes" id="UP001169492"/>
    </source>
</evidence>
<keyword evidence="3 5" id="KW-1133">Transmembrane helix</keyword>
<evidence type="ECO:0000256" key="5">
    <source>
        <dbReference type="SAM" id="Phobius"/>
    </source>
</evidence>
<dbReference type="InterPro" id="IPR052163">
    <property type="entry name" value="DGC-Regulatory_Protein"/>
</dbReference>
<accession>A0AAW7QW69</accession>
<dbReference type="SMART" id="SM00267">
    <property type="entry name" value="GGDEF"/>
    <property type="match status" value="1"/>
</dbReference>
<dbReference type="SUPFAM" id="SSF55073">
    <property type="entry name" value="Nucleotide cyclase"/>
    <property type="match status" value="1"/>
</dbReference>
<dbReference type="GO" id="GO:0016020">
    <property type="term" value="C:membrane"/>
    <property type="evidence" value="ECO:0007669"/>
    <property type="project" value="UniProtKB-SubCell"/>
</dbReference>
<dbReference type="PANTHER" id="PTHR46663">
    <property type="entry name" value="DIGUANYLATE CYCLASE DGCT-RELATED"/>
    <property type="match status" value="1"/>
</dbReference>
<dbReference type="PROSITE" id="PS50887">
    <property type="entry name" value="GGDEF"/>
    <property type="match status" value="1"/>
</dbReference>
<dbReference type="Gene3D" id="3.30.70.270">
    <property type="match status" value="1"/>
</dbReference>
<evidence type="ECO:0000256" key="3">
    <source>
        <dbReference type="ARBA" id="ARBA00022989"/>
    </source>
</evidence>